<dbReference type="Proteomes" id="UP000523087">
    <property type="component" value="Unassembled WGS sequence"/>
</dbReference>
<name>A0A7V9Z3F7_9BACL</name>
<dbReference type="AlphaFoldDB" id="A0A7V9Z3F7"/>
<evidence type="ECO:0000313" key="2">
    <source>
        <dbReference type="Proteomes" id="UP000523087"/>
    </source>
</evidence>
<dbReference type="EMBL" id="JACDUT010000001">
    <property type="protein sequence ID" value="MBA2873333.1"/>
    <property type="molecule type" value="Genomic_DNA"/>
</dbReference>
<protein>
    <submittedName>
        <fullName evidence="1">Uncharacterized protein</fullName>
    </submittedName>
</protein>
<organism evidence="1 2">
    <name type="scientific">Thermaerobacillus caldiproteolyticus</name>
    <dbReference type="NCBI Taxonomy" id="247480"/>
    <lineage>
        <taxon>Bacteria</taxon>
        <taxon>Bacillati</taxon>
        <taxon>Bacillota</taxon>
        <taxon>Bacilli</taxon>
        <taxon>Bacillales</taxon>
        <taxon>Anoxybacillaceae</taxon>
        <taxon>Thermaerobacillus</taxon>
    </lineage>
</organism>
<reference evidence="1 2" key="1">
    <citation type="submission" date="2020-07" db="EMBL/GenBank/DDBJ databases">
        <title>Genomic Encyclopedia of Type Strains, Phase IV (KMG-IV): sequencing the most valuable type-strain genomes for metagenomic binning, comparative biology and taxonomic classification.</title>
        <authorList>
            <person name="Goeker M."/>
        </authorList>
    </citation>
    <scope>NUCLEOTIDE SEQUENCE [LARGE SCALE GENOMIC DNA]</scope>
    <source>
        <strain evidence="1 2">DSM 15730</strain>
    </source>
</reference>
<proteinExistence type="predicted"/>
<evidence type="ECO:0000313" key="1">
    <source>
        <dbReference type="EMBL" id="MBA2873333.1"/>
    </source>
</evidence>
<keyword evidence="2" id="KW-1185">Reference proteome</keyword>
<sequence>MAAFRWLLTRHGQFLGGIRALLLFLILQRNVKLSQTM</sequence>
<accession>A0A7V9Z3F7</accession>
<comment type="caution">
    <text evidence="1">The sequence shown here is derived from an EMBL/GenBank/DDBJ whole genome shotgun (WGS) entry which is preliminary data.</text>
</comment>
<gene>
    <name evidence="1" type="ORF">HNR31_000085</name>
</gene>